<evidence type="ECO:0000313" key="4">
    <source>
        <dbReference type="EnsemblMetazoa" id="G11723.1:cds"/>
    </source>
</evidence>
<evidence type="ECO:0000313" key="5">
    <source>
        <dbReference type="Proteomes" id="UP000005408"/>
    </source>
</evidence>
<organism evidence="4 5">
    <name type="scientific">Magallana gigas</name>
    <name type="common">Pacific oyster</name>
    <name type="synonym">Crassostrea gigas</name>
    <dbReference type="NCBI Taxonomy" id="29159"/>
    <lineage>
        <taxon>Eukaryota</taxon>
        <taxon>Metazoa</taxon>
        <taxon>Spiralia</taxon>
        <taxon>Lophotrochozoa</taxon>
        <taxon>Mollusca</taxon>
        <taxon>Bivalvia</taxon>
        <taxon>Autobranchia</taxon>
        <taxon>Pteriomorphia</taxon>
        <taxon>Ostreida</taxon>
        <taxon>Ostreoidea</taxon>
        <taxon>Ostreidae</taxon>
        <taxon>Magallana</taxon>
    </lineage>
</organism>
<feature type="compositionally biased region" description="Polar residues" evidence="1">
    <location>
        <begin position="231"/>
        <end position="249"/>
    </location>
</feature>
<evidence type="ECO:0000259" key="2">
    <source>
        <dbReference type="PROSITE" id="PS50030"/>
    </source>
</evidence>
<feature type="compositionally biased region" description="Polar residues" evidence="1">
    <location>
        <begin position="7"/>
        <end position="18"/>
    </location>
</feature>
<dbReference type="Gene3D" id="1.20.120.1920">
    <property type="entry name" value="UBAP1 SOUBA domain"/>
    <property type="match status" value="1"/>
</dbReference>
<evidence type="ECO:0008006" key="6">
    <source>
        <dbReference type="Google" id="ProtNLM"/>
    </source>
</evidence>
<feature type="region of interest" description="Disordered" evidence="1">
    <location>
        <begin position="418"/>
        <end position="517"/>
    </location>
</feature>
<evidence type="ECO:0000259" key="3">
    <source>
        <dbReference type="PROSITE" id="PS51497"/>
    </source>
</evidence>
<dbReference type="PROSITE" id="PS51497">
    <property type="entry name" value="UMA"/>
    <property type="match status" value="1"/>
</dbReference>
<dbReference type="GO" id="GO:0043162">
    <property type="term" value="P:ubiquitin-dependent protein catabolic process via the multivesicular body sorting pathway"/>
    <property type="evidence" value="ECO:0007669"/>
    <property type="project" value="InterPro"/>
</dbReference>
<protein>
    <recommendedName>
        <fullName evidence="6">Ubiquitin-associated protein 1</fullName>
    </recommendedName>
</protein>
<dbReference type="InterPro" id="IPR042575">
    <property type="entry name" value="UBAP1_C"/>
</dbReference>
<dbReference type="PROSITE" id="PS50030">
    <property type="entry name" value="UBA"/>
    <property type="match status" value="1"/>
</dbReference>
<reference evidence="4" key="1">
    <citation type="submission" date="2022-08" db="UniProtKB">
        <authorList>
            <consortium name="EnsemblMetazoa"/>
        </authorList>
    </citation>
    <scope>IDENTIFICATION</scope>
    <source>
        <strain evidence="4">05x7-T-G4-1.051#20</strain>
    </source>
</reference>
<feature type="domain" description="UBA" evidence="2">
    <location>
        <begin position="516"/>
        <end position="554"/>
    </location>
</feature>
<dbReference type="InterPro" id="IPR015940">
    <property type="entry name" value="UBA"/>
</dbReference>
<dbReference type="GO" id="GO:0000813">
    <property type="term" value="C:ESCRT I complex"/>
    <property type="evidence" value="ECO:0007669"/>
    <property type="project" value="InterPro"/>
</dbReference>
<dbReference type="GO" id="GO:0043130">
    <property type="term" value="F:ubiquitin binding"/>
    <property type="evidence" value="ECO:0007669"/>
    <property type="project" value="InterPro"/>
</dbReference>
<feature type="compositionally biased region" description="Polar residues" evidence="1">
    <location>
        <begin position="205"/>
        <end position="215"/>
    </location>
</feature>
<feature type="compositionally biased region" description="Low complexity" evidence="1">
    <location>
        <begin position="86"/>
        <end position="98"/>
    </location>
</feature>
<evidence type="ECO:0000256" key="1">
    <source>
        <dbReference type="SAM" id="MobiDB-lite"/>
    </source>
</evidence>
<dbReference type="OMA" id="MTRFCEM"/>
<feature type="compositionally biased region" description="Low complexity" evidence="1">
    <location>
        <begin position="485"/>
        <end position="501"/>
    </location>
</feature>
<accession>A0A8W8HYI8</accession>
<dbReference type="InterPro" id="IPR038870">
    <property type="entry name" value="UBAP1"/>
</dbReference>
<dbReference type="EnsemblMetazoa" id="G11723.1">
    <property type="protein sequence ID" value="G11723.1:cds"/>
    <property type="gene ID" value="G11723"/>
</dbReference>
<dbReference type="PANTHER" id="PTHR15960">
    <property type="entry name" value="LD44032P"/>
    <property type="match status" value="1"/>
</dbReference>
<dbReference type="AlphaFoldDB" id="A0A8W8HYI8"/>
<feature type="compositionally biased region" description="Polar residues" evidence="1">
    <location>
        <begin position="327"/>
        <end position="341"/>
    </location>
</feature>
<feature type="region of interest" description="Disordered" evidence="1">
    <location>
        <begin position="202"/>
        <end position="406"/>
    </location>
</feature>
<feature type="compositionally biased region" description="Polar residues" evidence="1">
    <location>
        <begin position="382"/>
        <end position="403"/>
    </location>
</feature>
<proteinExistence type="predicted"/>
<dbReference type="PANTHER" id="PTHR15960:SF5">
    <property type="entry name" value="LD44032P"/>
    <property type="match status" value="1"/>
</dbReference>
<feature type="region of interest" description="Disordered" evidence="1">
    <location>
        <begin position="85"/>
        <end position="181"/>
    </location>
</feature>
<sequence>MDRLFQRENSVSYSSSHSALDGIPFRIGSSFTQKHKVASSADLKFSRVNAVEEEYDFSLEEGVLKWADERQKQLAAQQRIEEQLRLARAQEQQQAGQESSDDSGLSDHEYENEGWTNNSETAPTMGGARPSPVSRKQPPPRPVLPKISNDILTPVNVSNQNDSSNEDDGSSKKPVDFSLFETEDDPFDRFERLTLNDLTELKSVFDNNGNGNNKEAGSGSKKSEGVYENTKILNNPPNGVVNSASSVNHSRSDKVDGGDYVELDITKKPGIAPRKKEGKIARKQKTYKGKIIPPVPPRPSLSAKGPLPPIGSETSNGAHQGHLGAGKSTNPFEQDIVTDSAQVEPVYKNEEPSGSYENVSLQTDQRTVNFSKTPSFGIVDNVNDSSQSTNPFLSANQPSQDAASRNAKAYVNVAPVKSTGIPISGMPPPYSAISPVSDGFTNQSQDLPLPLTISPPPRPSSKQEPTDTAPLSWNRYSPLPQPAQSGFTTGSPSSLSSGSLTEPKTVVPPDPYSNLPADSRRVVDSVASMGFPKAQAARAVEKLGADQKEVIDYLCVVGKLTDKGHNSLLVEETLVLFKNNSEKSERFLALFKQFQELGFSDLRIKEELVKNDLDSDKTLDSLTA</sequence>
<keyword evidence="5" id="KW-1185">Reference proteome</keyword>
<dbReference type="Proteomes" id="UP000005408">
    <property type="component" value="Unassembled WGS sequence"/>
</dbReference>
<dbReference type="CDD" id="cd14316">
    <property type="entry name" value="UBA2_UBAP1_like"/>
    <property type="match status" value="1"/>
</dbReference>
<feature type="compositionally biased region" description="Polar residues" evidence="1">
    <location>
        <begin position="355"/>
        <end position="374"/>
    </location>
</feature>
<feature type="domain" description="UMA" evidence="3">
    <location>
        <begin position="20"/>
        <end position="64"/>
    </location>
</feature>
<name>A0A8W8HYI8_MAGGI</name>
<feature type="region of interest" description="Disordered" evidence="1">
    <location>
        <begin position="1"/>
        <end position="22"/>
    </location>
</feature>
<dbReference type="InterPro" id="IPR023340">
    <property type="entry name" value="UMA"/>
</dbReference>